<dbReference type="AlphaFoldDB" id="A0A7X6L9E2"/>
<evidence type="ECO:0000313" key="1">
    <source>
        <dbReference type="EMBL" id="NKY30210.1"/>
    </source>
</evidence>
<dbReference type="RefSeq" id="WP_062971813.1">
    <property type="nucleotide sequence ID" value="NZ_JBIBKQ010000008.1"/>
</dbReference>
<dbReference type="EMBL" id="JAAXOS010000016">
    <property type="protein sequence ID" value="NKY30210.1"/>
    <property type="molecule type" value="Genomic_DNA"/>
</dbReference>
<evidence type="ECO:0000313" key="2">
    <source>
        <dbReference type="Proteomes" id="UP000540698"/>
    </source>
</evidence>
<sequence length="115" mass="12486">MVETMDELIARVRNQLYRLTDLNDAMNGIRVTETSPDGAVTAEVDGNAALVGLRFTAAVSKLSPEEFEKTVVDTARAAAHKAFAERGELITAFNEEATGWSPDVNHVGIAIRGRR</sequence>
<dbReference type="Pfam" id="PF02575">
    <property type="entry name" value="YbaB_DNA_bd"/>
    <property type="match status" value="1"/>
</dbReference>
<keyword evidence="1" id="KW-0238">DNA-binding</keyword>
<gene>
    <name evidence="1" type="ORF">HGB38_28940</name>
</gene>
<name>A0A7X6L9E2_9NOCA</name>
<dbReference type="Proteomes" id="UP000540698">
    <property type="component" value="Unassembled WGS sequence"/>
</dbReference>
<protein>
    <submittedName>
        <fullName evidence="1">YbaB/EbfC family DNA-binding protein</fullName>
    </submittedName>
</protein>
<comment type="caution">
    <text evidence="1">The sequence shown here is derived from an EMBL/GenBank/DDBJ whole genome shotgun (WGS) entry which is preliminary data.</text>
</comment>
<proteinExistence type="predicted"/>
<organism evidence="1 2">
    <name type="scientific">Nocardia gamkensis</name>
    <dbReference type="NCBI Taxonomy" id="352869"/>
    <lineage>
        <taxon>Bacteria</taxon>
        <taxon>Bacillati</taxon>
        <taxon>Actinomycetota</taxon>
        <taxon>Actinomycetes</taxon>
        <taxon>Mycobacteriales</taxon>
        <taxon>Nocardiaceae</taxon>
        <taxon>Nocardia</taxon>
    </lineage>
</organism>
<dbReference type="GO" id="GO:0003677">
    <property type="term" value="F:DNA binding"/>
    <property type="evidence" value="ECO:0007669"/>
    <property type="project" value="UniProtKB-KW"/>
</dbReference>
<dbReference type="SUPFAM" id="SSF82607">
    <property type="entry name" value="YbaB-like"/>
    <property type="match status" value="1"/>
</dbReference>
<reference evidence="1 2" key="1">
    <citation type="submission" date="2020-04" db="EMBL/GenBank/DDBJ databases">
        <title>MicrobeNet Type strains.</title>
        <authorList>
            <person name="Nicholson A.C."/>
        </authorList>
    </citation>
    <scope>NUCLEOTIDE SEQUENCE [LARGE SCALE GENOMIC DNA]</scope>
    <source>
        <strain evidence="1 2">DSM 44956</strain>
    </source>
</reference>
<keyword evidence="2" id="KW-1185">Reference proteome</keyword>
<dbReference type="Gene3D" id="3.30.1310.10">
    <property type="entry name" value="Nucleoid-associated protein YbaB-like domain"/>
    <property type="match status" value="1"/>
</dbReference>
<dbReference type="InterPro" id="IPR004401">
    <property type="entry name" value="YbaB/EbfC"/>
</dbReference>
<accession>A0A7X6L9E2</accession>
<dbReference type="InterPro" id="IPR036894">
    <property type="entry name" value="YbaB-like_sf"/>
</dbReference>